<evidence type="ECO:0000256" key="3">
    <source>
        <dbReference type="ARBA" id="ARBA00024389"/>
    </source>
</evidence>
<protein>
    <recommendedName>
        <fullName evidence="3">glucose 1-dehydrogenase [NAD(P)(+)]</fullName>
        <ecNumber evidence="3">1.1.1.47</ecNumber>
    </recommendedName>
</protein>
<keyword evidence="2" id="KW-0560">Oxidoreductase</keyword>
<dbReference type="PANTHER" id="PTHR42760">
    <property type="entry name" value="SHORT-CHAIN DEHYDROGENASES/REDUCTASES FAMILY MEMBER"/>
    <property type="match status" value="1"/>
</dbReference>
<evidence type="ECO:0000259" key="6">
    <source>
        <dbReference type="SMART" id="SM00822"/>
    </source>
</evidence>
<evidence type="ECO:0000256" key="2">
    <source>
        <dbReference type="ARBA" id="ARBA00023002"/>
    </source>
</evidence>
<evidence type="ECO:0000313" key="7">
    <source>
        <dbReference type="EMBL" id="QIZ09311.1"/>
    </source>
</evidence>
<dbReference type="FunFam" id="3.40.50.720:FF:000084">
    <property type="entry name" value="Short-chain dehydrogenase reductase"/>
    <property type="match status" value="1"/>
</dbReference>
<dbReference type="EMBL" id="CP051128">
    <property type="protein sequence ID" value="QIZ09311.1"/>
    <property type="molecule type" value="Genomic_DNA"/>
</dbReference>
<comment type="catalytic activity">
    <reaction evidence="5">
        <text>D-glucose + NAD(+) = D-glucono-1,5-lactone + NADH + H(+)</text>
        <dbReference type="Rhea" id="RHEA:14293"/>
        <dbReference type="ChEBI" id="CHEBI:4167"/>
        <dbReference type="ChEBI" id="CHEBI:15378"/>
        <dbReference type="ChEBI" id="CHEBI:16217"/>
        <dbReference type="ChEBI" id="CHEBI:57540"/>
        <dbReference type="ChEBI" id="CHEBI:57945"/>
        <dbReference type="EC" id="1.1.1.47"/>
    </reaction>
</comment>
<evidence type="ECO:0000313" key="8">
    <source>
        <dbReference type="Proteomes" id="UP000501868"/>
    </source>
</evidence>
<dbReference type="PANTHER" id="PTHR42760:SF83">
    <property type="entry name" value="(3R)-3-HYDROXYACYL-COA DEHYDROGENASE"/>
    <property type="match status" value="1"/>
</dbReference>
<proteinExistence type="inferred from homology"/>
<dbReference type="NCBIfam" id="NF005559">
    <property type="entry name" value="PRK07231.1"/>
    <property type="match status" value="1"/>
</dbReference>
<feature type="domain" description="Ketoreductase" evidence="6">
    <location>
        <begin position="8"/>
        <end position="187"/>
    </location>
</feature>
<evidence type="ECO:0000256" key="5">
    <source>
        <dbReference type="ARBA" id="ARBA00048831"/>
    </source>
</evidence>
<dbReference type="GO" id="GO:0047936">
    <property type="term" value="F:glucose 1-dehydrogenase [NAD(P)+] activity"/>
    <property type="evidence" value="ECO:0007669"/>
    <property type="project" value="UniProtKB-EC"/>
</dbReference>
<evidence type="ECO:0000256" key="4">
    <source>
        <dbReference type="ARBA" id="ARBA00047555"/>
    </source>
</evidence>
<reference evidence="7 8" key="2">
    <citation type="submission" date="2020-04" db="EMBL/GenBank/DDBJ databases">
        <authorList>
            <person name="Fomenkov A."/>
            <person name="Anton B.P."/>
            <person name="Roberts R.J."/>
        </authorList>
    </citation>
    <scope>NUCLEOTIDE SEQUENCE [LARGE SCALE GENOMIC DNA]</scope>
    <source>
        <strain evidence="7 8">S2</strain>
    </source>
</reference>
<comment type="catalytic activity">
    <reaction evidence="4">
        <text>D-glucose + NADP(+) = D-glucono-1,5-lactone + NADPH + H(+)</text>
        <dbReference type="Rhea" id="RHEA:14405"/>
        <dbReference type="ChEBI" id="CHEBI:4167"/>
        <dbReference type="ChEBI" id="CHEBI:15378"/>
        <dbReference type="ChEBI" id="CHEBI:16217"/>
        <dbReference type="ChEBI" id="CHEBI:57783"/>
        <dbReference type="ChEBI" id="CHEBI:58349"/>
        <dbReference type="EC" id="1.1.1.47"/>
    </reaction>
</comment>
<dbReference type="Pfam" id="PF13561">
    <property type="entry name" value="adh_short_C2"/>
    <property type="match status" value="1"/>
</dbReference>
<gene>
    <name evidence="7" type="ORF">HFZ78_23565</name>
</gene>
<dbReference type="GO" id="GO:0008206">
    <property type="term" value="P:bile acid metabolic process"/>
    <property type="evidence" value="ECO:0007669"/>
    <property type="project" value="UniProtKB-ARBA"/>
</dbReference>
<dbReference type="PRINTS" id="PR00081">
    <property type="entry name" value="GDHRDH"/>
</dbReference>
<dbReference type="NCBIfam" id="NF009466">
    <property type="entry name" value="PRK12826.1-2"/>
    <property type="match status" value="1"/>
</dbReference>
<dbReference type="SMART" id="SM00822">
    <property type="entry name" value="PKS_KR"/>
    <property type="match status" value="1"/>
</dbReference>
<dbReference type="InterPro" id="IPR002347">
    <property type="entry name" value="SDR_fam"/>
</dbReference>
<dbReference type="CDD" id="cd05233">
    <property type="entry name" value="SDR_c"/>
    <property type="match status" value="1"/>
</dbReference>
<accession>A0A6H1P7R4</accession>
<dbReference type="SUPFAM" id="SSF51735">
    <property type="entry name" value="NAD(P)-binding Rossmann-fold domains"/>
    <property type="match status" value="1"/>
</dbReference>
<dbReference type="InterPro" id="IPR057326">
    <property type="entry name" value="KR_dom"/>
</dbReference>
<organism evidence="7 8">
    <name type="scientific">Priestia megaterium</name>
    <name type="common">Bacillus megaterium</name>
    <dbReference type="NCBI Taxonomy" id="1404"/>
    <lineage>
        <taxon>Bacteria</taxon>
        <taxon>Bacillati</taxon>
        <taxon>Bacillota</taxon>
        <taxon>Bacilli</taxon>
        <taxon>Bacillales</taxon>
        <taxon>Bacillaceae</taxon>
        <taxon>Priestia</taxon>
    </lineage>
</organism>
<sequence length="257" mass="27629">MELGLQGKSVVITGGTTGIGKAIASCLLEEGCHVSVCGRNKDKGAALVEELSFKGHQIVFECADASNHEEIERFAKNTIKRLGRIDIWINNAGIYPQKKLLEMTEYEWDEVMHINLKSVWQGSKIAASYMQENGSGVILNAASFAAIIPSAGSGAYAASKAAILSLTKTFAAELAPFNIRVNAYVPGVIETPMTGPVIEKNIDNMIQTIPLGKLGKPEDIANAVAFMASDVSSYMTGTYMEISGGKFCVQNPRFAWS</sequence>
<dbReference type="GO" id="GO:0048038">
    <property type="term" value="F:quinone binding"/>
    <property type="evidence" value="ECO:0007669"/>
    <property type="project" value="TreeGrafter"/>
</dbReference>
<name>A0A6H1P7R4_PRIMG</name>
<dbReference type="Gene3D" id="3.40.50.720">
    <property type="entry name" value="NAD(P)-binding Rossmann-like Domain"/>
    <property type="match status" value="1"/>
</dbReference>
<dbReference type="GO" id="GO:0006633">
    <property type="term" value="P:fatty acid biosynthetic process"/>
    <property type="evidence" value="ECO:0007669"/>
    <property type="project" value="TreeGrafter"/>
</dbReference>
<dbReference type="Proteomes" id="UP000501868">
    <property type="component" value="Chromosome"/>
</dbReference>
<reference evidence="7 8" key="1">
    <citation type="submission" date="2020-04" db="EMBL/GenBank/DDBJ databases">
        <title>Genome-Wide Identification of 5-Methylcytosine Sites in Bacterial Genomes By High-Throughput Sequencing of MspJI Restriction Fragments.</title>
        <authorList>
            <person name="Wu V."/>
        </authorList>
    </citation>
    <scope>NUCLEOTIDE SEQUENCE [LARGE SCALE GENOMIC DNA]</scope>
    <source>
        <strain evidence="7 8">S2</strain>
    </source>
</reference>
<comment type="similarity">
    <text evidence="1">Belongs to the short-chain dehydrogenases/reductases (SDR) family.</text>
</comment>
<dbReference type="EC" id="1.1.1.47" evidence="3"/>
<dbReference type="AlphaFoldDB" id="A0A6H1P7R4"/>
<evidence type="ECO:0000256" key="1">
    <source>
        <dbReference type="ARBA" id="ARBA00006484"/>
    </source>
</evidence>
<dbReference type="PROSITE" id="PS00061">
    <property type="entry name" value="ADH_SHORT"/>
    <property type="match status" value="1"/>
</dbReference>
<dbReference type="PRINTS" id="PR00080">
    <property type="entry name" value="SDRFAMILY"/>
</dbReference>
<dbReference type="InterPro" id="IPR036291">
    <property type="entry name" value="NAD(P)-bd_dom_sf"/>
</dbReference>
<dbReference type="InterPro" id="IPR020904">
    <property type="entry name" value="Sc_DH/Rdtase_CS"/>
</dbReference>